<proteinExistence type="predicted"/>
<reference evidence="3" key="2">
    <citation type="journal article" date="2018" name="Nat. Commun.">
        <title>Extreme sensitivity to ultraviolet light in the fungal pathogen causing white-nose syndrome of bats.</title>
        <authorList>
            <person name="Palmer J.M."/>
            <person name="Drees K.P."/>
            <person name="Foster J.T."/>
            <person name="Lindner D.L."/>
        </authorList>
    </citation>
    <scope>NUCLEOTIDE SEQUENCE [LARGE SCALE GENOMIC DNA]</scope>
    <source>
        <strain evidence="3">UAMH 10579</strain>
    </source>
</reference>
<dbReference type="GeneID" id="28833960"/>
<dbReference type="OrthoDB" id="4203030at2759"/>
<dbReference type="Proteomes" id="UP000091956">
    <property type="component" value="Unassembled WGS sequence"/>
</dbReference>
<gene>
    <name evidence="2" type="ORF">VE01_00574</name>
</gene>
<protein>
    <submittedName>
        <fullName evidence="2">Uncharacterized protein</fullName>
    </submittedName>
</protein>
<organism evidence="2 3">
    <name type="scientific">Pseudogymnoascus verrucosus</name>
    <dbReference type="NCBI Taxonomy" id="342668"/>
    <lineage>
        <taxon>Eukaryota</taxon>
        <taxon>Fungi</taxon>
        <taxon>Dikarya</taxon>
        <taxon>Ascomycota</taxon>
        <taxon>Pezizomycotina</taxon>
        <taxon>Leotiomycetes</taxon>
        <taxon>Thelebolales</taxon>
        <taxon>Thelebolaceae</taxon>
        <taxon>Pseudogymnoascus</taxon>
    </lineage>
</organism>
<feature type="compositionally biased region" description="Low complexity" evidence="1">
    <location>
        <begin position="46"/>
        <end position="65"/>
    </location>
</feature>
<keyword evidence="3" id="KW-1185">Reference proteome</keyword>
<feature type="region of interest" description="Disordered" evidence="1">
    <location>
        <begin position="1"/>
        <end position="31"/>
    </location>
</feature>
<dbReference type="AlphaFoldDB" id="A0A2P2SXU4"/>
<dbReference type="EMBL" id="KV460206">
    <property type="protein sequence ID" value="OBU01653.1"/>
    <property type="molecule type" value="Genomic_DNA"/>
</dbReference>
<reference evidence="2 3" key="1">
    <citation type="submission" date="2016-03" db="EMBL/GenBank/DDBJ databases">
        <title>Comparative genomics of Pseudogymnoascus destructans, the fungus causing white-nose syndrome of bats.</title>
        <authorList>
            <person name="Palmer J.M."/>
            <person name="Drees K.P."/>
            <person name="Foster J.T."/>
            <person name="Lindner D.L."/>
        </authorList>
    </citation>
    <scope>NUCLEOTIDE SEQUENCE [LARGE SCALE GENOMIC DNA]</scope>
    <source>
        <strain evidence="2 3">UAMH 10579</strain>
    </source>
</reference>
<dbReference type="RefSeq" id="XP_018135385.1">
    <property type="nucleotide sequence ID" value="XM_018270102.2"/>
</dbReference>
<evidence type="ECO:0000313" key="2">
    <source>
        <dbReference type="EMBL" id="OBU01653.1"/>
    </source>
</evidence>
<evidence type="ECO:0000256" key="1">
    <source>
        <dbReference type="SAM" id="MobiDB-lite"/>
    </source>
</evidence>
<feature type="compositionally biased region" description="Polar residues" evidence="1">
    <location>
        <begin position="72"/>
        <end position="81"/>
    </location>
</feature>
<sequence>MSTTPTPLVPPPAYTPRAYTLRGPSPPHDIETASILSAAPSYFSSAPSYSTIPPRPPQSTSRTPSLADYYPTSWSRHSTPSSRHYDAVAARRAKAATERDTADLLEAARVTRDPIRAALMVVREREEREFGVGGVEGRRVRPEEDGELVGEEAAGEARRERLRREGVEVLEREDRRWDWLLAQMNDWEERERSWNRFREKKQRTKRERMASKLGFGTAMWMGK</sequence>
<evidence type="ECO:0000313" key="3">
    <source>
        <dbReference type="Proteomes" id="UP000091956"/>
    </source>
</evidence>
<accession>A0A2P2SXU4</accession>
<name>A0A2P2SXU4_9PEZI</name>
<feature type="region of interest" description="Disordered" evidence="1">
    <location>
        <begin position="46"/>
        <end position="81"/>
    </location>
</feature>